<dbReference type="Pfam" id="PF06060">
    <property type="entry name" value="Mesothelin"/>
    <property type="match status" value="1"/>
</dbReference>
<dbReference type="PANTHER" id="PTHR23412">
    <property type="entry name" value="STEREOCILIN RELATED"/>
    <property type="match status" value="1"/>
</dbReference>
<dbReference type="GO" id="GO:0007160">
    <property type="term" value="P:cell-matrix adhesion"/>
    <property type="evidence" value="ECO:0007669"/>
    <property type="project" value="TreeGrafter"/>
</dbReference>
<dbReference type="GO" id="GO:0009986">
    <property type="term" value="C:cell surface"/>
    <property type="evidence" value="ECO:0007669"/>
    <property type="project" value="TreeGrafter"/>
</dbReference>
<sequence>MDTGTQSSAFIYFIQPFLSQHKNSGIDCTLPLNNSVDFIVKNLGSFFPFAQLQYISSLSSNFSAVEALPVLTLVQLDELVFSPPARPEDRANILTRVFDFLLQTPNREKLVDFIVKNFGSFSPFAQLQYFHNLSSNFSAVEALPVLTLAQLDELVFSPPAKPEDRANILTRVFDFLLQTPNREKLYNIVIGLQTEARMANFSCENYKVIFDRIDQTLSSASPNQTEDLLMIRDTIMMIPPDGIDCTLPFINSVDFIVKNFGSFSSSAMLQYFSSLNGHFSAVEALPVLTLAQLDELVFSPPARPEERANILTRVFDFLLQTPNREKLKSFLPNLQTEARKANFSCENYKVIFDRIDQTLSSASPNQTEDLLMIRDEIMMIPPDGIDCTLPFINSVDFIVKNFGSFSPFAQLQYFHNLSSHFSAVEALPVLTLVQLDELVFSPPARPEDRANILTRVFDFLLQTPNREKLYNIVIGLQTEARMVFDRIDQTLSSASPNQTEDLLMIRDEIMMIPPDGIDCTLPFNNSVDFIVKNFGSFSPFAQLQYFHNLSSNFSAVEALPVLTLAQLHELVFSPPAKPEDRANILTRVFDFLLQTPNREKLYNIVIGLQTEARMANFSCENYKVIFDRIDQTLSSASPNQTEDLLMIRDTIMMIPPDVCIERSSQTLVIPQQDICISPEASATQKQALIYRVFVKSFLLRSDIDDPQCLKDAATSVQWVTKNFGSFVQVANLTDLATLNSNFKAADVLPLLSLNQLVEFSLTPGALVNSQTSINVMQVVKDCQLATFFDLFSPKVKDNLLSTDVKTALIQQIFDRANLSSIPNVQVQVWFQTRLQPLLPNFSESLVPSFFSILNSRDCETSHSVLKLLGSLSSLPTNTKDAIYKYILLSFGGTQPLKCYQSNSFIIYLSDSLSSFGPLPNLTTVLSLMPPSRKSELINSISPTELGAYLRQTDVMNDYSQICTIYDSFTKTTDFLENVDVPDNIKSNIFPCVWPMALNSDNQTEIDLWFDKRFKFYLKFLNKDLLGSQSTLGSSCLSYKKMVKVLGTSFNFNGSQISSADVYSTIKTYLKADSVPKCYNPTDTGPDSTAWFANYIGTFMSWLTLDDLYTFGSESNIQIFTVNLANIQLFNQIALPKNLTTYYTQLIFNQNPNFNLFNLPLTLQCGAPASTFTTLNETQTSTLLGFFKTSCTDLDPAISTALAANIQTIDSSTISTLGTEVTGLSTAQINSAPPEVLINNLQTLTAVSDWDLGQAKAIVNVLLSGSFEVTNPTKLVSLGPLITGIPSTVLANIDPSQMVSISQDTTFVKNIMAAPEIVQKTFVTQLVKASTTPVALLKNIPDDLAVQIPRSLLEIPTTADVTVVKQINNKKWKPEQAALFFDTVANVFDQPDDLSVEVLQGFTCSRVQTFTQTKVKGLIKACRRRANRATVVLSETQLTCMYNFVRSDVAVDFSSFPPEMLLYYDYATISSTMCKDYFTALGAADLTVLSSALSGRRDTLWNNALDCLGIKGVSIKKEDLKILGNLPVHYKLRSRNPGEFEELQGPLGFSNASNGKSSHGGSKSKWNQKTLNDLGNLPLYFSQNFWGSFRQTDLSIFFKGFLKFVRGNTVSKSHQKRLFKAILVPVKRSKRAASDCTVGNISSVTISDDAFPFGYDASQFRNCLSAQVVKDNLGSLCAKIEDNNFQRVILDKLQEILPSGLSDDQVQLLKSVSRNATVDEIKKWSITKPDTLAALMNANDGTWSSEQSNQIITKYLSAGNNLTTTVLNLVKGPNLCSLTTSQLSTILPDSMRGSDALDVSTCSAANKKMLFSIAKQAFPMTTTSDTRSTLSAFQLIESYLGGADLDYVRSLSSYNISMSVSTFTNLDTTVVNSLTVSDVVGLLGKNLQDLKTFENQTLVRSWITSQLQSDLDKLGIGIGHTVPLSILMLILSTIKVAFL</sequence>
<keyword evidence="4" id="KW-0130">Cell adhesion</keyword>
<comment type="subcellular location">
    <subcellularLocation>
        <location evidence="1">Membrane</location>
    </subcellularLocation>
</comment>
<keyword evidence="3" id="KW-0732">Signal</keyword>
<comment type="similarity">
    <text evidence="2">Belongs to the mesothelin family.</text>
</comment>
<dbReference type="InterPro" id="IPR010335">
    <property type="entry name" value="Mesothelin"/>
</dbReference>
<evidence type="ECO:0000256" key="2">
    <source>
        <dbReference type="ARBA" id="ARBA00011016"/>
    </source>
</evidence>
<evidence type="ECO:0008006" key="9">
    <source>
        <dbReference type="Google" id="ProtNLM"/>
    </source>
</evidence>
<keyword evidence="5" id="KW-0472">Membrane</keyword>
<dbReference type="OrthoDB" id="9329195at2759"/>
<dbReference type="Proteomes" id="UP000316079">
    <property type="component" value="Unassembled WGS sequence"/>
</dbReference>
<accession>A0A553RQ34</accession>
<gene>
    <name evidence="7" type="ORF">DNTS_003240</name>
</gene>
<dbReference type="EMBL" id="SRMA01000827">
    <property type="protein sequence ID" value="TRZ04292.1"/>
    <property type="molecule type" value="Genomic_DNA"/>
</dbReference>
<organism evidence="7 8">
    <name type="scientific">Danionella cerebrum</name>
    <dbReference type="NCBI Taxonomy" id="2873325"/>
    <lineage>
        <taxon>Eukaryota</taxon>
        <taxon>Metazoa</taxon>
        <taxon>Chordata</taxon>
        <taxon>Craniata</taxon>
        <taxon>Vertebrata</taxon>
        <taxon>Euteleostomi</taxon>
        <taxon>Actinopterygii</taxon>
        <taxon>Neopterygii</taxon>
        <taxon>Teleostei</taxon>
        <taxon>Ostariophysi</taxon>
        <taxon>Cypriniformes</taxon>
        <taxon>Danionidae</taxon>
        <taxon>Danioninae</taxon>
        <taxon>Danionella</taxon>
    </lineage>
</organism>
<evidence type="ECO:0000256" key="6">
    <source>
        <dbReference type="ARBA" id="ARBA00023180"/>
    </source>
</evidence>
<comment type="caution">
    <text evidence="7">The sequence shown here is derived from an EMBL/GenBank/DDBJ whole genome shotgun (WGS) entry which is preliminary data.</text>
</comment>
<name>A0A553RQ34_9TELE</name>
<evidence type="ECO:0000313" key="7">
    <source>
        <dbReference type="EMBL" id="TRZ04292.1"/>
    </source>
</evidence>
<evidence type="ECO:0000256" key="4">
    <source>
        <dbReference type="ARBA" id="ARBA00022889"/>
    </source>
</evidence>
<evidence type="ECO:0000313" key="8">
    <source>
        <dbReference type="Proteomes" id="UP000316079"/>
    </source>
</evidence>
<proteinExistence type="inferred from homology"/>
<keyword evidence="6" id="KW-0325">Glycoprotein</keyword>
<protein>
    <recommendedName>
        <fullName evidence="9">Mesothelin-like protein</fullName>
    </recommendedName>
</protein>
<evidence type="ECO:0000256" key="3">
    <source>
        <dbReference type="ARBA" id="ARBA00022729"/>
    </source>
</evidence>
<evidence type="ECO:0000256" key="1">
    <source>
        <dbReference type="ARBA" id="ARBA00004370"/>
    </source>
</evidence>
<dbReference type="PANTHER" id="PTHR23412:SF6">
    <property type="entry name" value="MESOTHELIN"/>
    <property type="match status" value="1"/>
</dbReference>
<dbReference type="InterPro" id="IPR026664">
    <property type="entry name" value="Stereocilin-rel"/>
</dbReference>
<evidence type="ECO:0000256" key="5">
    <source>
        <dbReference type="ARBA" id="ARBA00023136"/>
    </source>
</evidence>
<dbReference type="GO" id="GO:0016020">
    <property type="term" value="C:membrane"/>
    <property type="evidence" value="ECO:0007669"/>
    <property type="project" value="UniProtKB-SubCell"/>
</dbReference>
<reference evidence="7 8" key="1">
    <citation type="journal article" date="2019" name="Sci. Data">
        <title>Hybrid genome assembly and annotation of Danionella translucida.</title>
        <authorList>
            <person name="Kadobianskyi M."/>
            <person name="Schulze L."/>
            <person name="Schuelke M."/>
            <person name="Judkewitz B."/>
        </authorList>
    </citation>
    <scope>NUCLEOTIDE SEQUENCE [LARGE SCALE GENOMIC DNA]</scope>
    <source>
        <strain evidence="7 8">Bolton</strain>
    </source>
</reference>
<keyword evidence="8" id="KW-1185">Reference proteome</keyword>